<accession>A0A822Y2E8</accession>
<name>A0A822Y2E8_NELNU</name>
<protein>
    <recommendedName>
        <fullName evidence="2">RING-type E3 ubiquitin transferase</fullName>
        <ecNumber evidence="2">2.3.2.27</ecNumber>
    </recommendedName>
</protein>
<dbReference type="GO" id="GO:0016567">
    <property type="term" value="P:protein ubiquitination"/>
    <property type="evidence" value="ECO:0007669"/>
    <property type="project" value="UniProtKB-UniPathway"/>
</dbReference>
<keyword evidence="5" id="KW-0862">Zinc</keyword>
<dbReference type="UniPathway" id="UPA00143"/>
<comment type="caution">
    <text evidence="10">The sequence shown here is derived from an EMBL/GenBank/DDBJ whole genome shotgun (WGS) entry which is preliminary data.</text>
</comment>
<proteinExistence type="inferred from homology"/>
<evidence type="ECO:0000259" key="9">
    <source>
        <dbReference type="PROSITE" id="PS50089"/>
    </source>
</evidence>
<evidence type="ECO:0000256" key="2">
    <source>
        <dbReference type="ARBA" id="ARBA00012483"/>
    </source>
</evidence>
<keyword evidence="3" id="KW-0479">Metal-binding</keyword>
<reference evidence="10 11" key="1">
    <citation type="journal article" date="2020" name="Mol. Biol. Evol.">
        <title>Distinct Expression and Methylation Patterns for Genes with Different Fates following a Single Whole-Genome Duplication in Flowering Plants.</title>
        <authorList>
            <person name="Shi T."/>
            <person name="Rahmani R.S."/>
            <person name="Gugger P.F."/>
            <person name="Wang M."/>
            <person name="Li H."/>
            <person name="Zhang Y."/>
            <person name="Li Z."/>
            <person name="Wang Q."/>
            <person name="Van de Peer Y."/>
            <person name="Marchal K."/>
            <person name="Chen J."/>
        </authorList>
    </citation>
    <scope>NUCLEOTIDE SEQUENCE [LARGE SCALE GENOMIC DNA]</scope>
    <source>
        <tissue evidence="10">Leaf</tissue>
    </source>
</reference>
<evidence type="ECO:0000256" key="5">
    <source>
        <dbReference type="ARBA" id="ARBA00022833"/>
    </source>
</evidence>
<evidence type="ECO:0000256" key="1">
    <source>
        <dbReference type="ARBA" id="ARBA00000900"/>
    </source>
</evidence>
<organism evidence="10 11">
    <name type="scientific">Nelumbo nucifera</name>
    <name type="common">Sacred lotus</name>
    <dbReference type="NCBI Taxonomy" id="4432"/>
    <lineage>
        <taxon>Eukaryota</taxon>
        <taxon>Viridiplantae</taxon>
        <taxon>Streptophyta</taxon>
        <taxon>Embryophyta</taxon>
        <taxon>Tracheophyta</taxon>
        <taxon>Spermatophyta</taxon>
        <taxon>Magnoliopsida</taxon>
        <taxon>Proteales</taxon>
        <taxon>Nelumbonaceae</taxon>
        <taxon>Nelumbo</taxon>
    </lineage>
</organism>
<dbReference type="EC" id="2.3.2.27" evidence="2"/>
<evidence type="ECO:0000256" key="4">
    <source>
        <dbReference type="ARBA" id="ARBA00022771"/>
    </source>
</evidence>
<evidence type="ECO:0000256" key="3">
    <source>
        <dbReference type="ARBA" id="ARBA00022723"/>
    </source>
</evidence>
<gene>
    <name evidence="10" type="ORF">HUJ06_029542</name>
</gene>
<dbReference type="SUPFAM" id="SSF57850">
    <property type="entry name" value="RING/U-box"/>
    <property type="match status" value="1"/>
</dbReference>
<evidence type="ECO:0000313" key="10">
    <source>
        <dbReference type="EMBL" id="DAD28074.1"/>
    </source>
</evidence>
<dbReference type="Pfam" id="PF13639">
    <property type="entry name" value="zf-RING_2"/>
    <property type="match status" value="1"/>
</dbReference>
<dbReference type="InterPro" id="IPR053238">
    <property type="entry name" value="RING-H2_zinc_finger"/>
</dbReference>
<evidence type="ECO:0000256" key="7">
    <source>
        <dbReference type="PROSITE-ProRule" id="PRU00175"/>
    </source>
</evidence>
<dbReference type="PROSITE" id="PS50089">
    <property type="entry name" value="ZF_RING_2"/>
    <property type="match status" value="1"/>
</dbReference>
<dbReference type="AlphaFoldDB" id="A0A822Y2E8"/>
<dbReference type="PANTHER" id="PTHR14155">
    <property type="entry name" value="RING FINGER DOMAIN-CONTAINING"/>
    <property type="match status" value="1"/>
</dbReference>
<dbReference type="Gene3D" id="3.30.40.10">
    <property type="entry name" value="Zinc/RING finger domain, C3HC4 (zinc finger)"/>
    <property type="match status" value="1"/>
</dbReference>
<dbReference type="InterPro" id="IPR013083">
    <property type="entry name" value="Znf_RING/FYVE/PHD"/>
</dbReference>
<evidence type="ECO:0000256" key="6">
    <source>
        <dbReference type="ARBA" id="ARBA00024209"/>
    </source>
</evidence>
<dbReference type="GO" id="GO:0008270">
    <property type="term" value="F:zinc ion binding"/>
    <property type="evidence" value="ECO:0007669"/>
    <property type="project" value="UniProtKB-KW"/>
</dbReference>
<dbReference type="SMART" id="SM00184">
    <property type="entry name" value="RING"/>
    <property type="match status" value="1"/>
</dbReference>
<dbReference type="PANTHER" id="PTHR14155:SF632">
    <property type="entry name" value="RING-H2 FINGER PROTEIN ATL17-RELATED"/>
    <property type="match status" value="1"/>
</dbReference>
<sequence length="156" mass="17929">MATYQDSHPFHWHYDELDDKNFQLHGRGLLLMIILFSLFLFFTILCLYARWVYRYRHHPPSISSFTAHPTPPPAPSLGLDPASIQSLPIFLHRTLTTASDEAQCSICLCTFQYEDNVKVLPQCLHAFHPDCVDKWLKTHSSCPLCRSSLRVDTAVP</sequence>
<dbReference type="GO" id="GO:0061630">
    <property type="term" value="F:ubiquitin protein ligase activity"/>
    <property type="evidence" value="ECO:0007669"/>
    <property type="project" value="UniProtKB-EC"/>
</dbReference>
<feature type="transmembrane region" description="Helical" evidence="8">
    <location>
        <begin position="29"/>
        <end position="49"/>
    </location>
</feature>
<keyword evidence="11" id="KW-1185">Reference proteome</keyword>
<dbReference type="Proteomes" id="UP000607653">
    <property type="component" value="Unassembled WGS sequence"/>
</dbReference>
<keyword evidence="8" id="KW-1133">Transmembrane helix</keyword>
<comment type="catalytic activity">
    <reaction evidence="1">
        <text>S-ubiquitinyl-[E2 ubiquitin-conjugating enzyme]-L-cysteine + [acceptor protein]-L-lysine = [E2 ubiquitin-conjugating enzyme]-L-cysteine + N(6)-ubiquitinyl-[acceptor protein]-L-lysine.</text>
        <dbReference type="EC" id="2.3.2.27"/>
    </reaction>
</comment>
<evidence type="ECO:0000313" key="11">
    <source>
        <dbReference type="Proteomes" id="UP000607653"/>
    </source>
</evidence>
<evidence type="ECO:0000256" key="8">
    <source>
        <dbReference type="SAM" id="Phobius"/>
    </source>
</evidence>
<dbReference type="InterPro" id="IPR001841">
    <property type="entry name" value="Znf_RING"/>
</dbReference>
<keyword evidence="4 7" id="KW-0863">Zinc-finger</keyword>
<keyword evidence="8" id="KW-0472">Membrane</keyword>
<keyword evidence="8" id="KW-0812">Transmembrane</keyword>
<comment type="similarity">
    <text evidence="6">Belongs to the RING-type zinc finger family. ATL subfamily.</text>
</comment>
<feature type="domain" description="RING-type" evidence="9">
    <location>
        <begin position="104"/>
        <end position="146"/>
    </location>
</feature>
<dbReference type="EMBL" id="DUZY01000002">
    <property type="protein sequence ID" value="DAD28074.1"/>
    <property type="molecule type" value="Genomic_DNA"/>
</dbReference>